<dbReference type="GO" id="GO:0016787">
    <property type="term" value="F:hydrolase activity"/>
    <property type="evidence" value="ECO:0007669"/>
    <property type="project" value="UniProtKB-KW"/>
</dbReference>
<evidence type="ECO:0000256" key="3">
    <source>
        <dbReference type="ARBA" id="ARBA00022723"/>
    </source>
</evidence>
<dbReference type="InterPro" id="IPR000868">
    <property type="entry name" value="Isochorismatase-like_dom"/>
</dbReference>
<dbReference type="Pfam" id="PF00857">
    <property type="entry name" value="Isochorismatase"/>
    <property type="match status" value="1"/>
</dbReference>
<dbReference type="CDD" id="cd00431">
    <property type="entry name" value="cysteine_hydrolases"/>
    <property type="match status" value="1"/>
</dbReference>
<dbReference type="EMBL" id="JARVLH010000003">
    <property type="protein sequence ID" value="MEX5285011.1"/>
    <property type="molecule type" value="Genomic_DNA"/>
</dbReference>
<name>A0ABV3X490_9FIRM</name>
<comment type="pathway">
    <text evidence="5">Cofactor biosynthesis; nicotinate biosynthesis; nicotinate from nicotinamide: step 1/1.</text>
</comment>
<evidence type="ECO:0000313" key="10">
    <source>
        <dbReference type="Proteomes" id="UP001559623"/>
    </source>
</evidence>
<evidence type="ECO:0000259" key="8">
    <source>
        <dbReference type="Pfam" id="PF00857"/>
    </source>
</evidence>
<proteinExistence type="inferred from homology"/>
<dbReference type="Proteomes" id="UP001559623">
    <property type="component" value="Unassembled WGS sequence"/>
</dbReference>
<keyword evidence="2" id="KW-0662">Pyridine nucleotide biosynthesis</keyword>
<dbReference type="PANTHER" id="PTHR11080:SF2">
    <property type="entry name" value="LD05707P"/>
    <property type="match status" value="1"/>
</dbReference>
<protein>
    <recommendedName>
        <fullName evidence="6">nicotinamidase</fullName>
        <ecNumber evidence="6">3.5.1.19</ecNumber>
    </recommendedName>
    <alternativeName>
        <fullName evidence="7">Nicotinamide deamidase</fullName>
    </alternativeName>
</protein>
<accession>A0ABV3X490</accession>
<evidence type="ECO:0000256" key="4">
    <source>
        <dbReference type="ARBA" id="ARBA00022801"/>
    </source>
</evidence>
<evidence type="ECO:0000256" key="2">
    <source>
        <dbReference type="ARBA" id="ARBA00022642"/>
    </source>
</evidence>
<sequence length="175" mass="19223">MKALIVVDVQNDFISGALGTAEAQEMLPRLVEKVRHFDGAVFMTQDTHGQDYLQTQEGKKLPIPHCIKGTEGWEFPAVLEALRKEKNAAVYEKPCFGSMRLVEEIAKLFEDGTLESVELVGICTDICVVSNALMLKAALPELPLYVDAACCAGVTVQKHEAALDVMESCQIIVER</sequence>
<dbReference type="Gene3D" id="3.40.50.850">
    <property type="entry name" value="Isochorismatase-like"/>
    <property type="match status" value="1"/>
</dbReference>
<dbReference type="RefSeq" id="WP_368846743.1">
    <property type="nucleotide sequence ID" value="NZ_CP194411.1"/>
</dbReference>
<dbReference type="InterPro" id="IPR052347">
    <property type="entry name" value="Isochorismatase_Nicotinamidase"/>
</dbReference>
<dbReference type="SUPFAM" id="SSF52499">
    <property type="entry name" value="Isochorismatase-like hydrolases"/>
    <property type="match status" value="1"/>
</dbReference>
<evidence type="ECO:0000256" key="1">
    <source>
        <dbReference type="ARBA" id="ARBA00006336"/>
    </source>
</evidence>
<dbReference type="EC" id="3.5.1.19" evidence="6"/>
<feature type="domain" description="Isochorismatase-like" evidence="8">
    <location>
        <begin position="3"/>
        <end position="170"/>
    </location>
</feature>
<keyword evidence="4 9" id="KW-0378">Hydrolase</keyword>
<dbReference type="PANTHER" id="PTHR11080">
    <property type="entry name" value="PYRAZINAMIDASE/NICOTINAMIDASE"/>
    <property type="match status" value="1"/>
</dbReference>
<reference evidence="9 10" key="1">
    <citation type="submission" date="2023-04" db="EMBL/GenBank/DDBJ databases">
        <title>Genome Sequence of Selenomonas sputigena ATCC 33150.</title>
        <authorList>
            <person name="Miller D.P."/>
            <person name="Anvari S."/>
            <person name="Polson S.W."/>
            <person name="Macdonald M."/>
            <person name="Mcdowell J.V."/>
        </authorList>
    </citation>
    <scope>NUCLEOTIDE SEQUENCE [LARGE SCALE GENOMIC DNA]</scope>
    <source>
        <strain evidence="9 10">ATCC 33150</strain>
    </source>
</reference>
<dbReference type="InterPro" id="IPR036380">
    <property type="entry name" value="Isochorismatase-like_sf"/>
</dbReference>
<evidence type="ECO:0000313" key="9">
    <source>
        <dbReference type="EMBL" id="MEX5285011.1"/>
    </source>
</evidence>
<comment type="caution">
    <text evidence="9">The sequence shown here is derived from an EMBL/GenBank/DDBJ whole genome shotgun (WGS) entry which is preliminary data.</text>
</comment>
<evidence type="ECO:0000256" key="6">
    <source>
        <dbReference type="ARBA" id="ARBA00039017"/>
    </source>
</evidence>
<keyword evidence="10" id="KW-1185">Reference proteome</keyword>
<organism evidence="9 10">
    <name type="scientific">Selenomonas sputigena</name>
    <dbReference type="NCBI Taxonomy" id="69823"/>
    <lineage>
        <taxon>Bacteria</taxon>
        <taxon>Bacillati</taxon>
        <taxon>Bacillota</taxon>
        <taxon>Negativicutes</taxon>
        <taxon>Selenomonadales</taxon>
        <taxon>Selenomonadaceae</taxon>
        <taxon>Selenomonas</taxon>
    </lineage>
</organism>
<keyword evidence="3" id="KW-0479">Metal-binding</keyword>
<evidence type="ECO:0000256" key="7">
    <source>
        <dbReference type="ARBA" id="ARBA00043224"/>
    </source>
</evidence>
<evidence type="ECO:0000256" key="5">
    <source>
        <dbReference type="ARBA" id="ARBA00037900"/>
    </source>
</evidence>
<gene>
    <name evidence="9" type="ORF">QCO44_05050</name>
</gene>
<comment type="similarity">
    <text evidence="1">Belongs to the isochorismatase family.</text>
</comment>